<dbReference type="RefSeq" id="XP_022475226.1">
    <property type="nucleotide sequence ID" value="XM_022618228.1"/>
</dbReference>
<evidence type="ECO:0000313" key="2">
    <source>
        <dbReference type="Proteomes" id="UP000176998"/>
    </source>
</evidence>
<dbReference type="Proteomes" id="UP000176998">
    <property type="component" value="Unassembled WGS sequence"/>
</dbReference>
<sequence>MRTGSAPIGYKSDYAVYEIEEYCCRGEIDAGRCRASNPWFKKTCPTAYSFAFDDRDATFTCILSNMTIHFDCVDSVAR</sequence>
<dbReference type="Gene3D" id="2.60.110.10">
    <property type="entry name" value="Thaumatin"/>
    <property type="match status" value="1"/>
</dbReference>
<comment type="caution">
    <text evidence="1">The sequence shown here is derived from an EMBL/GenBank/DDBJ whole genome shotgun (WGS) entry which is preliminary data.</text>
</comment>
<dbReference type="SUPFAM" id="SSF49870">
    <property type="entry name" value="Osmotin, thaumatin-like protein"/>
    <property type="match status" value="1"/>
</dbReference>
<evidence type="ECO:0008006" key="3">
    <source>
        <dbReference type="Google" id="ProtNLM"/>
    </source>
</evidence>
<reference evidence="1 2" key="1">
    <citation type="submission" date="2016-09" db="EMBL/GenBank/DDBJ databases">
        <authorList>
            <person name="Capua I."/>
            <person name="De Benedictis P."/>
            <person name="Joannis T."/>
            <person name="Lombin L.H."/>
            <person name="Cattoli G."/>
        </authorList>
    </citation>
    <scope>NUCLEOTIDE SEQUENCE [LARGE SCALE GENOMIC DNA]</scope>
    <source>
        <strain evidence="1 2">IMI 309357</strain>
    </source>
</reference>
<protein>
    <recommendedName>
        <fullName evidence="3">Thaumatin family protein</fullName>
    </recommendedName>
</protein>
<dbReference type="InterPro" id="IPR037176">
    <property type="entry name" value="Osmotin/thaumatin-like_sf"/>
</dbReference>
<keyword evidence="2" id="KW-1185">Reference proteome</keyword>
<dbReference type="EMBL" id="MJBS01000050">
    <property type="protein sequence ID" value="OHE98074.1"/>
    <property type="molecule type" value="Genomic_DNA"/>
</dbReference>
<dbReference type="AlphaFoldDB" id="A0A1G4B9I5"/>
<dbReference type="InterPro" id="IPR001938">
    <property type="entry name" value="Thaumatin"/>
</dbReference>
<dbReference type="OrthoDB" id="430315at2759"/>
<accession>A0A1G4B9I5</accession>
<dbReference type="Pfam" id="PF00314">
    <property type="entry name" value="Thaumatin"/>
    <property type="match status" value="1"/>
</dbReference>
<organism evidence="1 2">
    <name type="scientific">Colletotrichum orchidophilum</name>
    <dbReference type="NCBI Taxonomy" id="1209926"/>
    <lineage>
        <taxon>Eukaryota</taxon>
        <taxon>Fungi</taxon>
        <taxon>Dikarya</taxon>
        <taxon>Ascomycota</taxon>
        <taxon>Pezizomycotina</taxon>
        <taxon>Sordariomycetes</taxon>
        <taxon>Hypocreomycetidae</taxon>
        <taxon>Glomerellales</taxon>
        <taxon>Glomerellaceae</taxon>
        <taxon>Colletotrichum</taxon>
    </lineage>
</organism>
<dbReference type="GeneID" id="34559738"/>
<gene>
    <name evidence="1" type="ORF">CORC01_06588</name>
</gene>
<name>A0A1G4B9I5_9PEZI</name>
<evidence type="ECO:0000313" key="1">
    <source>
        <dbReference type="EMBL" id="OHE98074.1"/>
    </source>
</evidence>
<proteinExistence type="predicted"/>